<sequence>MRVFIDCDVLLDVGLDRAPFLSFPSAAWEHGRGKLRFPDRRQRFRGWGCRVDK</sequence>
<organism evidence="1">
    <name type="scientific">Candidatus Kentrum sp. DK</name>
    <dbReference type="NCBI Taxonomy" id="2126562"/>
    <lineage>
        <taxon>Bacteria</taxon>
        <taxon>Pseudomonadati</taxon>
        <taxon>Pseudomonadota</taxon>
        <taxon>Gammaproteobacteria</taxon>
        <taxon>Candidatus Kentrum</taxon>
    </lineage>
</organism>
<dbReference type="EMBL" id="CAADEY010000041">
    <property type="protein sequence ID" value="VFJ54008.1"/>
    <property type="molecule type" value="Genomic_DNA"/>
</dbReference>
<evidence type="ECO:0000313" key="1">
    <source>
        <dbReference type="EMBL" id="VFJ54008.1"/>
    </source>
</evidence>
<reference evidence="1" key="1">
    <citation type="submission" date="2019-02" db="EMBL/GenBank/DDBJ databases">
        <authorList>
            <person name="Gruber-Vodicka R. H."/>
            <person name="Seah K. B. B."/>
        </authorList>
    </citation>
    <scope>NUCLEOTIDE SEQUENCE</scope>
    <source>
        <strain evidence="1">BECK_DK161</strain>
    </source>
</reference>
<accession>A0A450SKG8</accession>
<gene>
    <name evidence="1" type="ORF">BECKDK2373C_GA0170839_104127</name>
</gene>
<dbReference type="AlphaFoldDB" id="A0A450SKG8"/>
<proteinExistence type="predicted"/>
<protein>
    <submittedName>
        <fullName evidence="1">Uncharacterized protein</fullName>
    </submittedName>
</protein>
<name>A0A450SKG8_9GAMM</name>